<comment type="caution">
    <text evidence="1">The sequence shown here is derived from an EMBL/GenBank/DDBJ whole genome shotgun (WGS) entry which is preliminary data.</text>
</comment>
<gene>
    <name evidence="1" type="ORF">I9080_001651</name>
</gene>
<dbReference type="Proteomes" id="UP000859547">
    <property type="component" value="Unassembled WGS sequence"/>
</dbReference>
<dbReference type="AlphaFoldDB" id="A0A8H9QXI0"/>
<name>A0A8H9QXI0_CLOPF</name>
<proteinExistence type="predicted"/>
<protein>
    <submittedName>
        <fullName evidence="1">Uncharacterized protein</fullName>
    </submittedName>
</protein>
<evidence type="ECO:0000313" key="1">
    <source>
        <dbReference type="EMBL" id="HAT4307859.1"/>
    </source>
</evidence>
<reference evidence="1" key="2">
    <citation type="submission" date="2020-07" db="EMBL/GenBank/DDBJ databases">
        <authorList>
            <consortium name="NCBI Pathogen Detection Project"/>
        </authorList>
    </citation>
    <scope>NUCLEOTIDE SEQUENCE</scope>
    <source>
        <strain evidence="1">C8</strain>
    </source>
</reference>
<accession>A0A8H9QXI0</accession>
<organism evidence="1">
    <name type="scientific">Clostridium perfringens</name>
    <dbReference type="NCBI Taxonomy" id="1502"/>
    <lineage>
        <taxon>Bacteria</taxon>
        <taxon>Bacillati</taxon>
        <taxon>Bacillota</taxon>
        <taxon>Clostridia</taxon>
        <taxon>Eubacteriales</taxon>
        <taxon>Clostridiaceae</taxon>
        <taxon>Clostridium</taxon>
    </lineage>
</organism>
<dbReference type="RefSeq" id="WP_081380889.1">
    <property type="nucleotide sequence ID" value="NZ_MARG01000075.1"/>
</dbReference>
<reference evidence="1" key="1">
    <citation type="journal article" date="2018" name="Genome Biol.">
        <title>SKESA: strategic k-mer extension for scrupulous assemblies.</title>
        <authorList>
            <person name="Souvorov A."/>
            <person name="Agarwala R."/>
            <person name="Lipman D.J."/>
        </authorList>
    </citation>
    <scope>NUCLEOTIDE SEQUENCE</scope>
    <source>
        <strain evidence="1">C8</strain>
    </source>
</reference>
<sequence>MDNVDNIYKEYRTVRIARETKFWLNELINFKENKLKEIKNNLIKSHEIELRKNPDFSDGYSPTISVAVTSGSILEAAYNYTKKADINWNELFNEIEKAKNDIDKTLDVGTLTPRFYLYSSVWDALEEYRAKLKPAEMQRNLMLNYVIKLVIFAYYKNIFNIK</sequence>
<dbReference type="EMBL" id="DACTCB010000007">
    <property type="protein sequence ID" value="HAT4307859.1"/>
    <property type="molecule type" value="Genomic_DNA"/>
</dbReference>